<evidence type="ECO:0000256" key="2">
    <source>
        <dbReference type="ARBA" id="ARBA00022448"/>
    </source>
</evidence>
<dbReference type="InterPro" id="IPR011701">
    <property type="entry name" value="MFS"/>
</dbReference>
<protein>
    <submittedName>
        <fullName evidence="9">MFS transporter</fullName>
    </submittedName>
</protein>
<dbReference type="SUPFAM" id="SSF103473">
    <property type="entry name" value="MFS general substrate transporter"/>
    <property type="match status" value="1"/>
</dbReference>
<evidence type="ECO:0000313" key="10">
    <source>
        <dbReference type="Proteomes" id="UP000315215"/>
    </source>
</evidence>
<reference evidence="9 10" key="1">
    <citation type="submission" date="2019-07" db="EMBL/GenBank/DDBJ databases">
        <authorList>
            <person name="Li J."/>
        </authorList>
    </citation>
    <scope>NUCLEOTIDE SEQUENCE [LARGE SCALE GENOMIC DNA]</scope>
    <source>
        <strain evidence="9 10">TKL69</strain>
    </source>
</reference>
<dbReference type="GO" id="GO:0022857">
    <property type="term" value="F:transmembrane transporter activity"/>
    <property type="evidence" value="ECO:0007669"/>
    <property type="project" value="InterPro"/>
</dbReference>
<feature type="transmembrane region" description="Helical" evidence="7">
    <location>
        <begin position="256"/>
        <end position="276"/>
    </location>
</feature>
<feature type="transmembrane region" description="Helical" evidence="7">
    <location>
        <begin position="178"/>
        <end position="196"/>
    </location>
</feature>
<keyword evidence="10" id="KW-1185">Reference proteome</keyword>
<feature type="transmembrane region" description="Helical" evidence="7">
    <location>
        <begin position="311"/>
        <end position="334"/>
    </location>
</feature>
<feature type="transmembrane region" description="Helical" evidence="7">
    <location>
        <begin position="223"/>
        <end position="244"/>
    </location>
</feature>
<dbReference type="InterPro" id="IPR036259">
    <property type="entry name" value="MFS_trans_sf"/>
</dbReference>
<evidence type="ECO:0000256" key="7">
    <source>
        <dbReference type="SAM" id="Phobius"/>
    </source>
</evidence>
<feature type="transmembrane region" description="Helical" evidence="7">
    <location>
        <begin position="288"/>
        <end position="305"/>
    </location>
</feature>
<keyword evidence="6 7" id="KW-0472">Membrane</keyword>
<evidence type="ECO:0000256" key="5">
    <source>
        <dbReference type="ARBA" id="ARBA00022989"/>
    </source>
</evidence>
<name>A0A516KK36_9BACI</name>
<dbReference type="GO" id="GO:0005886">
    <property type="term" value="C:plasma membrane"/>
    <property type="evidence" value="ECO:0007669"/>
    <property type="project" value="UniProtKB-SubCell"/>
</dbReference>
<keyword evidence="2" id="KW-0813">Transport</keyword>
<accession>A0A516KK36</accession>
<dbReference type="PROSITE" id="PS50850">
    <property type="entry name" value="MFS"/>
    <property type="match status" value="1"/>
</dbReference>
<evidence type="ECO:0000256" key="6">
    <source>
        <dbReference type="ARBA" id="ARBA00023136"/>
    </source>
</evidence>
<feature type="domain" description="Major facilitator superfamily (MFS) profile" evidence="8">
    <location>
        <begin position="23"/>
        <end position="401"/>
    </location>
</feature>
<dbReference type="InterPro" id="IPR050171">
    <property type="entry name" value="MFS_Transporters"/>
</dbReference>
<evidence type="ECO:0000256" key="1">
    <source>
        <dbReference type="ARBA" id="ARBA00004651"/>
    </source>
</evidence>
<organism evidence="9 10">
    <name type="scientific">Radiobacillus deserti</name>
    <dbReference type="NCBI Taxonomy" id="2594883"/>
    <lineage>
        <taxon>Bacteria</taxon>
        <taxon>Bacillati</taxon>
        <taxon>Bacillota</taxon>
        <taxon>Bacilli</taxon>
        <taxon>Bacillales</taxon>
        <taxon>Bacillaceae</taxon>
        <taxon>Radiobacillus</taxon>
    </lineage>
</organism>
<evidence type="ECO:0000313" key="9">
    <source>
        <dbReference type="EMBL" id="QDP41754.1"/>
    </source>
</evidence>
<sequence>MYVTSKTNRRLQNEGGKIMTKDIKVTLSSAFLLNFAGFAVFSFLAVYLSNVLHLSTVESGTVLSILTLSSRLLPFITGSIGDKYGFKRAMGIGLILRGLGFTALAFSYNFLSVSLSAFFIGVGAAFYEPSALAYFSKEKNIDLRKKHFIYLNLALNGGAIIGPLLGGVLLLMDPRVPFLISASIFFMLYIVQFITLSNGNKEERQDTVSFIKGFKQVARNKSFLLFCLSMTFFWFMFAQLTVGIPLHIYNLTNNEGFVSLVITINALTGLILMYFFKNHFIRTSHYTLLITGKITMITSLFFMGIYSNSYWVLFCVIIFTIGETFVLPSSDIAIGDFIEKRYHATFYGFFDLSFAIGATIGNYSGVLLLQRFPNSLIPWFIFSSIGTIGFFTLRSLLKSKKVITFKKDSIKA</sequence>
<evidence type="ECO:0000256" key="4">
    <source>
        <dbReference type="ARBA" id="ARBA00022692"/>
    </source>
</evidence>
<feature type="transmembrane region" description="Helical" evidence="7">
    <location>
        <begin position="148"/>
        <end position="172"/>
    </location>
</feature>
<dbReference type="AlphaFoldDB" id="A0A516KK36"/>
<dbReference type="PANTHER" id="PTHR23517">
    <property type="entry name" value="RESISTANCE PROTEIN MDTM, PUTATIVE-RELATED-RELATED"/>
    <property type="match status" value="1"/>
</dbReference>
<evidence type="ECO:0000256" key="3">
    <source>
        <dbReference type="ARBA" id="ARBA00022475"/>
    </source>
</evidence>
<feature type="transmembrane region" description="Helical" evidence="7">
    <location>
        <begin position="346"/>
        <end position="364"/>
    </location>
</feature>
<evidence type="ECO:0000259" key="8">
    <source>
        <dbReference type="PROSITE" id="PS50850"/>
    </source>
</evidence>
<feature type="transmembrane region" description="Helical" evidence="7">
    <location>
        <begin position="27"/>
        <end position="48"/>
    </location>
</feature>
<dbReference type="Proteomes" id="UP000315215">
    <property type="component" value="Chromosome"/>
</dbReference>
<dbReference type="Pfam" id="PF07690">
    <property type="entry name" value="MFS_1"/>
    <property type="match status" value="1"/>
</dbReference>
<keyword evidence="4 7" id="KW-0812">Transmembrane</keyword>
<proteinExistence type="predicted"/>
<dbReference type="EMBL" id="CP041666">
    <property type="protein sequence ID" value="QDP41754.1"/>
    <property type="molecule type" value="Genomic_DNA"/>
</dbReference>
<dbReference type="PANTHER" id="PTHR23517:SF2">
    <property type="entry name" value="MULTIDRUG RESISTANCE PROTEIN MDTH"/>
    <property type="match status" value="1"/>
</dbReference>
<gene>
    <name evidence="9" type="ORF">FN924_17170</name>
</gene>
<keyword evidence="5 7" id="KW-1133">Transmembrane helix</keyword>
<dbReference type="KEGG" id="aqt:FN924_17170"/>
<feature type="transmembrane region" description="Helical" evidence="7">
    <location>
        <begin position="376"/>
        <end position="397"/>
    </location>
</feature>
<dbReference type="Gene3D" id="1.20.1250.20">
    <property type="entry name" value="MFS general substrate transporter like domains"/>
    <property type="match status" value="1"/>
</dbReference>
<keyword evidence="3" id="KW-1003">Cell membrane</keyword>
<comment type="subcellular location">
    <subcellularLocation>
        <location evidence="1">Cell membrane</location>
        <topology evidence="1">Multi-pass membrane protein</topology>
    </subcellularLocation>
</comment>
<dbReference type="InterPro" id="IPR020846">
    <property type="entry name" value="MFS_dom"/>
</dbReference>